<dbReference type="InterPro" id="IPR036291">
    <property type="entry name" value="NAD(P)-bd_dom_sf"/>
</dbReference>
<dbReference type="Pfam" id="PF02894">
    <property type="entry name" value="GFO_IDH_MocA_C"/>
    <property type="match status" value="1"/>
</dbReference>
<feature type="domain" description="Gfo/Idh/MocA-like oxidoreductase N-terminal" evidence="3">
    <location>
        <begin position="6"/>
        <end position="121"/>
    </location>
</feature>
<evidence type="ECO:0000313" key="5">
    <source>
        <dbReference type="EMBL" id="MDH8679476.1"/>
    </source>
</evidence>
<evidence type="ECO:0000259" key="3">
    <source>
        <dbReference type="Pfam" id="PF01408"/>
    </source>
</evidence>
<comment type="caution">
    <text evidence="5">The sequence shown here is derived from an EMBL/GenBank/DDBJ whole genome shotgun (WGS) entry which is preliminary data.</text>
</comment>
<protein>
    <submittedName>
        <fullName evidence="5">Gfo/Idh/MocA family oxidoreductase</fullName>
    </submittedName>
</protein>
<dbReference type="EMBL" id="JARYZI010000012">
    <property type="protein sequence ID" value="MDH8679476.1"/>
    <property type="molecule type" value="Genomic_DNA"/>
</dbReference>
<name>A0ABT6NGA8_9FIRM</name>
<dbReference type="Gene3D" id="3.40.50.720">
    <property type="entry name" value="NAD(P)-binding Rossmann-like Domain"/>
    <property type="match status" value="1"/>
</dbReference>
<evidence type="ECO:0000313" key="6">
    <source>
        <dbReference type="Proteomes" id="UP001158045"/>
    </source>
</evidence>
<dbReference type="RefSeq" id="WP_281095372.1">
    <property type="nucleotide sequence ID" value="NZ_JARYZI010000012.1"/>
</dbReference>
<dbReference type="Pfam" id="PF01408">
    <property type="entry name" value="GFO_IDH_MocA"/>
    <property type="match status" value="1"/>
</dbReference>
<dbReference type="InterPro" id="IPR000683">
    <property type="entry name" value="Gfo/Idh/MocA-like_OxRdtase_N"/>
</dbReference>
<evidence type="ECO:0000259" key="4">
    <source>
        <dbReference type="Pfam" id="PF02894"/>
    </source>
</evidence>
<evidence type="ECO:0000256" key="2">
    <source>
        <dbReference type="ARBA" id="ARBA00023002"/>
    </source>
</evidence>
<comment type="similarity">
    <text evidence="1">Belongs to the Gfo/Idh/MocA family.</text>
</comment>
<keyword evidence="6" id="KW-1185">Reference proteome</keyword>
<dbReference type="PANTHER" id="PTHR43708">
    <property type="entry name" value="CONSERVED EXPRESSED OXIDOREDUCTASE (EUROFUNG)"/>
    <property type="match status" value="1"/>
</dbReference>
<sequence>MAQKIIQVGLAGFGMSGQIFHAPFIHAHEHFNLKKVFERSTENSKLEYPYVEVVKSFEELLTEDIDLIVISTPNNYHFSMAKQALEAGKNVIVEKPMAITVSEGEALCQLAKEKGLLLSVYQSRRFDSDFLTVKNIIETEQLGEIYDYEVHYDRYVTKPSAKKWKADGGKGINILYDLGVHIIDQVYSLFGMPDEVYADFRKQRPTTYEFDNFEVVLYYGQKKVTLTAGESVIYQGPRYKIGGSKGSFVKYGLDVQEAALVAGERPPSDHWGVEPEENHGTLFYPEGDRILEKRLPSYIGNYGNYYTNIFEALSDPNALYVKPEQAVDVLKIIAAAEESNLLKKRVSMIR</sequence>
<reference evidence="5 6" key="1">
    <citation type="submission" date="2023-04" db="EMBL/GenBank/DDBJ databases">
        <title>Fusibacter bizertensis strain WBS, isolated from littoral bottom sediments of the Arctic seas - biochemical and genomic analysis.</title>
        <authorList>
            <person name="Brioukhanov A.L."/>
        </authorList>
    </citation>
    <scope>NUCLEOTIDE SEQUENCE [LARGE SCALE GENOMIC DNA]</scope>
    <source>
        <strain evidence="5 6">WBS</strain>
    </source>
</reference>
<gene>
    <name evidence="5" type="ORF">QE109_15060</name>
</gene>
<dbReference type="SUPFAM" id="SSF51735">
    <property type="entry name" value="NAD(P)-binding Rossmann-fold domains"/>
    <property type="match status" value="1"/>
</dbReference>
<dbReference type="Gene3D" id="3.30.360.10">
    <property type="entry name" value="Dihydrodipicolinate Reductase, domain 2"/>
    <property type="match status" value="1"/>
</dbReference>
<dbReference type="InterPro" id="IPR004104">
    <property type="entry name" value="Gfo/Idh/MocA-like_OxRdtase_C"/>
</dbReference>
<proteinExistence type="inferred from homology"/>
<dbReference type="PANTHER" id="PTHR43708:SF5">
    <property type="entry name" value="CONSERVED EXPRESSED OXIDOREDUCTASE (EUROFUNG)-RELATED"/>
    <property type="match status" value="1"/>
</dbReference>
<accession>A0ABT6NGA8</accession>
<dbReference type="InterPro" id="IPR051317">
    <property type="entry name" value="Gfo/Idh/MocA_oxidoreduct"/>
</dbReference>
<evidence type="ECO:0000256" key="1">
    <source>
        <dbReference type="ARBA" id="ARBA00010928"/>
    </source>
</evidence>
<keyword evidence="2" id="KW-0560">Oxidoreductase</keyword>
<dbReference type="Proteomes" id="UP001158045">
    <property type="component" value="Unassembled WGS sequence"/>
</dbReference>
<feature type="domain" description="Gfo/Idh/MocA-like oxidoreductase C-terminal" evidence="4">
    <location>
        <begin position="134"/>
        <end position="341"/>
    </location>
</feature>
<organism evidence="5 6">
    <name type="scientific">Fusibacter bizertensis</name>
    <dbReference type="NCBI Taxonomy" id="1488331"/>
    <lineage>
        <taxon>Bacteria</taxon>
        <taxon>Bacillati</taxon>
        <taxon>Bacillota</taxon>
        <taxon>Clostridia</taxon>
        <taxon>Eubacteriales</taxon>
        <taxon>Eubacteriales Family XII. Incertae Sedis</taxon>
        <taxon>Fusibacter</taxon>
    </lineage>
</organism>